<name>A0A6A6H311_VIRVR</name>
<protein>
    <recommendedName>
        <fullName evidence="5">GPI anchored protein</fullName>
    </recommendedName>
</protein>
<organism evidence="3 4">
    <name type="scientific">Viridothelium virens</name>
    <name type="common">Speckled blister lichen</name>
    <name type="synonym">Trypethelium virens</name>
    <dbReference type="NCBI Taxonomy" id="1048519"/>
    <lineage>
        <taxon>Eukaryota</taxon>
        <taxon>Fungi</taxon>
        <taxon>Dikarya</taxon>
        <taxon>Ascomycota</taxon>
        <taxon>Pezizomycotina</taxon>
        <taxon>Dothideomycetes</taxon>
        <taxon>Dothideomycetes incertae sedis</taxon>
        <taxon>Trypetheliales</taxon>
        <taxon>Trypetheliaceae</taxon>
        <taxon>Viridothelium</taxon>
    </lineage>
</organism>
<sequence>MKPTTFALTTLLLSPLALATTCNQQTATDVSCIEDDSCGDSGSSTDSSDDYYSLTERAIIPHLTPRAASFSARSVTRFLLSRRSAVSGRLNKRQDDSIECTGSEQCFSDSDLLICLDLDSGDFSDNYGDTGNVNTGAVTDSDGEATTISDFAFGASTAGGLGGFGGAGSTDMGGLTMTTTSEGGLGGSGGLTVPTTTPTRSGLNVQSGSQSTGGAVTSTAGAKTGGTASVSSGSSSGQPTGHVAGGGAGGKASVDVAAAMGVVGLMAAMI</sequence>
<evidence type="ECO:0008006" key="5">
    <source>
        <dbReference type="Google" id="ProtNLM"/>
    </source>
</evidence>
<accession>A0A6A6H311</accession>
<keyword evidence="4" id="KW-1185">Reference proteome</keyword>
<dbReference type="AlphaFoldDB" id="A0A6A6H311"/>
<feature type="region of interest" description="Disordered" evidence="1">
    <location>
        <begin position="179"/>
        <end position="249"/>
    </location>
</feature>
<dbReference type="EMBL" id="ML991817">
    <property type="protein sequence ID" value="KAF2232267.1"/>
    <property type="molecule type" value="Genomic_DNA"/>
</dbReference>
<dbReference type="OrthoDB" id="4766847at2759"/>
<evidence type="ECO:0000313" key="3">
    <source>
        <dbReference type="EMBL" id="KAF2232267.1"/>
    </source>
</evidence>
<reference evidence="3" key="1">
    <citation type="journal article" date="2020" name="Stud. Mycol.">
        <title>101 Dothideomycetes genomes: a test case for predicting lifestyles and emergence of pathogens.</title>
        <authorList>
            <person name="Haridas S."/>
            <person name="Albert R."/>
            <person name="Binder M."/>
            <person name="Bloem J."/>
            <person name="Labutti K."/>
            <person name="Salamov A."/>
            <person name="Andreopoulos B."/>
            <person name="Baker S."/>
            <person name="Barry K."/>
            <person name="Bills G."/>
            <person name="Bluhm B."/>
            <person name="Cannon C."/>
            <person name="Castanera R."/>
            <person name="Culley D."/>
            <person name="Daum C."/>
            <person name="Ezra D."/>
            <person name="Gonzalez J."/>
            <person name="Henrissat B."/>
            <person name="Kuo A."/>
            <person name="Liang C."/>
            <person name="Lipzen A."/>
            <person name="Lutzoni F."/>
            <person name="Magnuson J."/>
            <person name="Mondo S."/>
            <person name="Nolan M."/>
            <person name="Ohm R."/>
            <person name="Pangilinan J."/>
            <person name="Park H.-J."/>
            <person name="Ramirez L."/>
            <person name="Alfaro M."/>
            <person name="Sun H."/>
            <person name="Tritt A."/>
            <person name="Yoshinaga Y."/>
            <person name="Zwiers L.-H."/>
            <person name="Turgeon B."/>
            <person name="Goodwin S."/>
            <person name="Spatafora J."/>
            <person name="Crous P."/>
            <person name="Grigoriev I."/>
        </authorList>
    </citation>
    <scope>NUCLEOTIDE SEQUENCE</scope>
    <source>
        <strain evidence="3">Tuck. ex Michener</strain>
    </source>
</reference>
<evidence type="ECO:0000256" key="1">
    <source>
        <dbReference type="SAM" id="MobiDB-lite"/>
    </source>
</evidence>
<evidence type="ECO:0000313" key="4">
    <source>
        <dbReference type="Proteomes" id="UP000800092"/>
    </source>
</evidence>
<proteinExistence type="predicted"/>
<keyword evidence="2" id="KW-0732">Signal</keyword>
<feature type="chain" id="PRO_5025602979" description="GPI anchored protein" evidence="2">
    <location>
        <begin position="20"/>
        <end position="270"/>
    </location>
</feature>
<evidence type="ECO:0000256" key="2">
    <source>
        <dbReference type="SAM" id="SignalP"/>
    </source>
</evidence>
<feature type="signal peptide" evidence="2">
    <location>
        <begin position="1"/>
        <end position="19"/>
    </location>
</feature>
<dbReference type="Proteomes" id="UP000800092">
    <property type="component" value="Unassembled WGS sequence"/>
</dbReference>
<gene>
    <name evidence="3" type="ORF">EV356DRAFT_505446</name>
</gene>
<feature type="compositionally biased region" description="Low complexity" evidence="1">
    <location>
        <begin position="191"/>
        <end position="242"/>
    </location>
</feature>